<dbReference type="AlphaFoldDB" id="A0AAV9UBF4"/>
<dbReference type="Proteomes" id="UP001375240">
    <property type="component" value="Unassembled WGS sequence"/>
</dbReference>
<gene>
    <name evidence="1" type="ORF">TWF696_009430</name>
</gene>
<proteinExistence type="predicted"/>
<reference evidence="1 2" key="1">
    <citation type="submission" date="2019-10" db="EMBL/GenBank/DDBJ databases">
        <authorList>
            <person name="Palmer J.M."/>
        </authorList>
    </citation>
    <scope>NUCLEOTIDE SEQUENCE [LARGE SCALE GENOMIC DNA]</scope>
    <source>
        <strain evidence="1 2">TWF696</strain>
    </source>
</reference>
<accession>A0AAV9UBF4</accession>
<keyword evidence="2" id="KW-1185">Reference proteome</keyword>
<organism evidence="1 2">
    <name type="scientific">Orbilia brochopaga</name>
    <dbReference type="NCBI Taxonomy" id="3140254"/>
    <lineage>
        <taxon>Eukaryota</taxon>
        <taxon>Fungi</taxon>
        <taxon>Dikarya</taxon>
        <taxon>Ascomycota</taxon>
        <taxon>Pezizomycotina</taxon>
        <taxon>Orbiliomycetes</taxon>
        <taxon>Orbiliales</taxon>
        <taxon>Orbiliaceae</taxon>
        <taxon>Orbilia</taxon>
    </lineage>
</organism>
<comment type="caution">
    <text evidence="1">The sequence shown here is derived from an EMBL/GenBank/DDBJ whole genome shotgun (WGS) entry which is preliminary data.</text>
</comment>
<name>A0AAV9UBF4_9PEZI</name>
<evidence type="ECO:0000313" key="2">
    <source>
        <dbReference type="Proteomes" id="UP001375240"/>
    </source>
</evidence>
<evidence type="ECO:0000313" key="1">
    <source>
        <dbReference type="EMBL" id="KAK6338619.1"/>
    </source>
</evidence>
<protein>
    <recommendedName>
        <fullName evidence="3">F-box domain-containing protein</fullName>
    </recommendedName>
</protein>
<sequence>MSDEKQSTQAMKMAYDKDIEQPMIQSNAPADANAHALAGPAGPDAGGQLIFVQKGIAARRALGIVEILELILGFLAATGWSQFKTDAGRMHSFTEIDSMITVLSRCRAVNRFWRDIIDSSMKLNRSLWGYMESVKASSPCDADLSAKRVLVNLDAQRPRLITWTIGTDEQINFPFLSWFASRLSRCFKAAYDPSPPAHAHHVVFSAGNFPNSFFTWPPVTTVYMVLQFFDDMRPSQQKVSEIDWWTHPVQVHSATQNDQSYRESKGACVLLVVNRNGVTCNDVWRKLCWYMDVGNMASRSRRRYRLESVLMGVGKEYDYTSIYGHVRLEILHFTNAGFISYIANKLPGNEEEVKEIYEYTVLPCPIVHIWKWIVGM</sequence>
<dbReference type="EMBL" id="JAVHNQ010000009">
    <property type="protein sequence ID" value="KAK6338619.1"/>
    <property type="molecule type" value="Genomic_DNA"/>
</dbReference>
<evidence type="ECO:0008006" key="3">
    <source>
        <dbReference type="Google" id="ProtNLM"/>
    </source>
</evidence>